<dbReference type="HAMAP" id="MF_00129">
    <property type="entry name" value="MnmG_GidA"/>
    <property type="match status" value="1"/>
</dbReference>
<comment type="subcellular location">
    <subcellularLocation>
        <location evidence="11">Cytoplasm</location>
    </subcellularLocation>
</comment>
<evidence type="ECO:0000256" key="4">
    <source>
        <dbReference type="ARBA" id="ARBA00020461"/>
    </source>
</evidence>
<dbReference type="Gene3D" id="3.50.50.60">
    <property type="entry name" value="FAD/NAD(P)-binding domain"/>
    <property type="match status" value="2"/>
</dbReference>
<dbReference type="InterPro" id="IPR040131">
    <property type="entry name" value="MnmG_N"/>
</dbReference>
<feature type="domain" description="tRNA uridine 5-carboxymethylaminomethyl modification enzyme C-terminal subdomain" evidence="12">
    <location>
        <begin position="550"/>
        <end position="621"/>
    </location>
</feature>
<evidence type="ECO:0000259" key="12">
    <source>
        <dbReference type="SMART" id="SM01228"/>
    </source>
</evidence>
<comment type="function">
    <text evidence="2 11">NAD-binding protein involved in the addition of a carboxymethylaminomethyl (cmnm) group at the wobble position (U34) of certain tRNAs, forming tRNA-cmnm(5)s(2)U34.</text>
</comment>
<dbReference type="InterPro" id="IPR044920">
    <property type="entry name" value="MnmG_C_subdom_sf"/>
</dbReference>
<dbReference type="InterPro" id="IPR047001">
    <property type="entry name" value="MnmG_C_subdom"/>
</dbReference>
<comment type="caution">
    <text evidence="13">The sequence shown here is derived from an EMBL/GenBank/DDBJ whole genome shotgun (WGS) entry which is preliminary data.</text>
</comment>
<feature type="binding site" evidence="11">
    <location>
        <begin position="273"/>
        <end position="287"/>
    </location>
    <ligand>
        <name>NAD(+)</name>
        <dbReference type="ChEBI" id="CHEBI:57540"/>
    </ligand>
</feature>
<dbReference type="PANTHER" id="PTHR11806">
    <property type="entry name" value="GLUCOSE INHIBITED DIVISION PROTEIN A"/>
    <property type="match status" value="1"/>
</dbReference>
<evidence type="ECO:0000256" key="10">
    <source>
        <dbReference type="ARBA" id="ARBA00031800"/>
    </source>
</evidence>
<dbReference type="InterPro" id="IPR004416">
    <property type="entry name" value="MnmG"/>
</dbReference>
<evidence type="ECO:0000256" key="3">
    <source>
        <dbReference type="ARBA" id="ARBA00007653"/>
    </source>
</evidence>
<evidence type="ECO:0000256" key="8">
    <source>
        <dbReference type="ARBA" id="ARBA00023027"/>
    </source>
</evidence>
<comment type="cofactor">
    <cofactor evidence="1 11">
        <name>FAD</name>
        <dbReference type="ChEBI" id="CHEBI:57692"/>
    </cofactor>
</comment>
<evidence type="ECO:0000256" key="2">
    <source>
        <dbReference type="ARBA" id="ARBA00003717"/>
    </source>
</evidence>
<dbReference type="GO" id="GO:0030488">
    <property type="term" value="P:tRNA methylation"/>
    <property type="evidence" value="ECO:0007669"/>
    <property type="project" value="TreeGrafter"/>
</dbReference>
<keyword evidence="8 11" id="KW-0520">NAD</keyword>
<dbReference type="NCBIfam" id="TIGR00136">
    <property type="entry name" value="mnmG_gidA"/>
    <property type="match status" value="1"/>
</dbReference>
<dbReference type="GO" id="GO:0050660">
    <property type="term" value="F:flavin adenine dinucleotide binding"/>
    <property type="evidence" value="ECO:0007669"/>
    <property type="project" value="UniProtKB-UniRule"/>
</dbReference>
<dbReference type="PRINTS" id="PR00411">
    <property type="entry name" value="PNDRDTASEI"/>
</dbReference>
<comment type="subunit">
    <text evidence="9 11">Homodimer. Heterotetramer of two MnmE and two MnmG subunits.</text>
</comment>
<dbReference type="Gene3D" id="1.10.150.570">
    <property type="entry name" value="GidA associated domain, C-terminal subdomain"/>
    <property type="match status" value="1"/>
</dbReference>
<dbReference type="FunFam" id="3.50.50.60:FF:000002">
    <property type="entry name" value="tRNA uridine 5-carboxymethylaminomethyl modification enzyme MnmG"/>
    <property type="match status" value="1"/>
</dbReference>
<dbReference type="InterPro" id="IPR049312">
    <property type="entry name" value="GIDA_C_N"/>
</dbReference>
<evidence type="ECO:0000256" key="1">
    <source>
        <dbReference type="ARBA" id="ARBA00001974"/>
    </source>
</evidence>
<feature type="binding site" evidence="11">
    <location>
        <begin position="10"/>
        <end position="15"/>
    </location>
    <ligand>
        <name>FAD</name>
        <dbReference type="ChEBI" id="CHEBI:57692"/>
    </ligand>
</feature>
<dbReference type="GO" id="GO:0005737">
    <property type="term" value="C:cytoplasm"/>
    <property type="evidence" value="ECO:0007669"/>
    <property type="project" value="UniProtKB-SubCell"/>
</dbReference>
<dbReference type="Pfam" id="PF21680">
    <property type="entry name" value="GIDA_C_1st"/>
    <property type="match status" value="1"/>
</dbReference>
<dbReference type="Pfam" id="PF13932">
    <property type="entry name" value="SAM_GIDA_C"/>
    <property type="match status" value="1"/>
</dbReference>
<dbReference type="PANTHER" id="PTHR11806:SF0">
    <property type="entry name" value="PROTEIN MTO1 HOMOLOG, MITOCHONDRIAL"/>
    <property type="match status" value="1"/>
</dbReference>
<proteinExistence type="inferred from homology"/>
<dbReference type="InterPro" id="IPR020595">
    <property type="entry name" value="MnmG-rel_CS"/>
</dbReference>
<dbReference type="SUPFAM" id="SSF51905">
    <property type="entry name" value="FAD/NAD(P)-binding domain"/>
    <property type="match status" value="1"/>
</dbReference>
<dbReference type="InterPro" id="IPR036188">
    <property type="entry name" value="FAD/NAD-bd_sf"/>
</dbReference>
<evidence type="ECO:0000256" key="7">
    <source>
        <dbReference type="ARBA" id="ARBA00022827"/>
    </source>
</evidence>
<evidence type="ECO:0000256" key="5">
    <source>
        <dbReference type="ARBA" id="ARBA00022630"/>
    </source>
</evidence>
<reference evidence="13" key="2">
    <citation type="journal article" date="2021" name="PeerJ">
        <title>Extensive microbial diversity within the chicken gut microbiome revealed by metagenomics and culture.</title>
        <authorList>
            <person name="Gilroy R."/>
            <person name="Ravi A."/>
            <person name="Getino M."/>
            <person name="Pursley I."/>
            <person name="Horton D.L."/>
            <person name="Alikhan N.F."/>
            <person name="Baker D."/>
            <person name="Gharbi K."/>
            <person name="Hall N."/>
            <person name="Watson M."/>
            <person name="Adriaenssens E.M."/>
            <person name="Foster-Nyarko E."/>
            <person name="Jarju S."/>
            <person name="Secka A."/>
            <person name="Antonio M."/>
            <person name="Oren A."/>
            <person name="Chaudhuri R.R."/>
            <person name="La Ragione R."/>
            <person name="Hildebrand F."/>
            <person name="Pallen M.J."/>
        </authorList>
    </citation>
    <scope>NUCLEOTIDE SEQUENCE</scope>
    <source>
        <strain evidence="13">CHK152-2871</strain>
    </source>
</reference>
<reference evidence="13" key="1">
    <citation type="submission" date="2020-10" db="EMBL/GenBank/DDBJ databases">
        <authorList>
            <person name="Gilroy R."/>
        </authorList>
    </citation>
    <scope>NUCLEOTIDE SEQUENCE</scope>
    <source>
        <strain evidence="13">CHK152-2871</strain>
    </source>
</reference>
<dbReference type="GO" id="GO:0002098">
    <property type="term" value="P:tRNA wobble uridine modification"/>
    <property type="evidence" value="ECO:0007669"/>
    <property type="project" value="InterPro"/>
</dbReference>
<evidence type="ECO:0000313" key="14">
    <source>
        <dbReference type="Proteomes" id="UP000886865"/>
    </source>
</evidence>
<organism evidence="13 14">
    <name type="scientific">Candidatus Galligastranaerophilus intestinavium</name>
    <dbReference type="NCBI Taxonomy" id="2840836"/>
    <lineage>
        <taxon>Bacteria</taxon>
        <taxon>Candidatus Galligastranaerophilus</taxon>
    </lineage>
</organism>
<comment type="caution">
    <text evidence="11">Lacks conserved residue(s) required for the propagation of feature annotation.</text>
</comment>
<dbReference type="Proteomes" id="UP000886865">
    <property type="component" value="Unassembled WGS sequence"/>
</dbReference>
<keyword evidence="11" id="KW-0963">Cytoplasm</keyword>
<evidence type="ECO:0000313" key="13">
    <source>
        <dbReference type="EMBL" id="HIS74800.1"/>
    </source>
</evidence>
<gene>
    <name evidence="11 13" type="primary">mnmG</name>
    <name evidence="11" type="synonym">gidA</name>
    <name evidence="13" type="ORF">IAA86_07250</name>
</gene>
<evidence type="ECO:0000256" key="6">
    <source>
        <dbReference type="ARBA" id="ARBA00022694"/>
    </source>
</evidence>
<keyword evidence="7 11" id="KW-0274">FAD</keyword>
<protein>
    <recommendedName>
        <fullName evidence="4 11">tRNA uridine 5-carboxymethylaminomethyl modification enzyme MnmG</fullName>
    </recommendedName>
    <alternativeName>
        <fullName evidence="10 11">Glucose-inhibited division protein A</fullName>
    </alternativeName>
</protein>
<keyword evidence="5 11" id="KW-0285">Flavoprotein</keyword>
<keyword evidence="6 11" id="KW-0819">tRNA processing</keyword>
<evidence type="ECO:0000256" key="9">
    <source>
        <dbReference type="ARBA" id="ARBA00025948"/>
    </source>
</evidence>
<name>A0A9D1FKD6_9BACT</name>
<dbReference type="Gene3D" id="1.10.10.1800">
    <property type="entry name" value="tRNA uridine 5-carboxymethylaminomethyl modification enzyme MnmG/GidA"/>
    <property type="match status" value="1"/>
</dbReference>
<dbReference type="InterPro" id="IPR026904">
    <property type="entry name" value="MnmG_C"/>
</dbReference>
<dbReference type="Pfam" id="PF01134">
    <property type="entry name" value="GIDA"/>
    <property type="match status" value="1"/>
</dbReference>
<dbReference type="InterPro" id="IPR002218">
    <property type="entry name" value="MnmG-rel"/>
</dbReference>
<dbReference type="PROSITE" id="PS01281">
    <property type="entry name" value="GIDA_2"/>
    <property type="match status" value="1"/>
</dbReference>
<dbReference type="SMART" id="SM01228">
    <property type="entry name" value="GIDA_assoc_3"/>
    <property type="match status" value="1"/>
</dbReference>
<evidence type="ECO:0000256" key="11">
    <source>
        <dbReference type="HAMAP-Rule" id="MF_00129"/>
    </source>
</evidence>
<sequence>MFKFDTIVVGAGHAGIEAAVSAARLGAKVLFCTLNLDNIALMPCNPAVGGPAKSNLVREIDALGGVMAQATDATYVQMKMLNSSRGPAVRALRAQSDKKEYMRYFRHLLESEKNISLKQTQITEIIVENSTIKGVRDELGLEYFAPTVILTTGTSLEGKIYIGLKSFSAGRLGERAACGISGSLEKNGLKIKKLKTGTPARVDGRTIDYSKLIIQPPDPLVDGLPNFFSFKPNRPIREQLPCYLTKTTELTHKIIRDNLDKSPMYQGLIHGRGPRYCPSIEDKVVRFAHNPSHHIFIEPEGKDTYEVYVQGFSTSLPVEVQFQMLHSLPGLENVSVIKPAYAVEYDSVSALELDYSLMCKKIKGLFLAGQINGTSGYEEAAAQGLAAGINAINYLQNKNPLELTRANSYIGTLIDDLVTKDLDEPYRMLTSRSEYRLILRQDNADERLMEIGYSAGLVREEDILRFREKQRQIELEINNLKNTKISPTQENKEILSKYNENLDTGKSAYELLKRPNVDYKVLKELGYELLGNYPDKLFEREVLEQAEIKIKYDGYIKRQASQIESADKMERINIPDDIDYFAIKQISTETKEKLDKVRPKTLAQALRIGGVKPADISCLMVLIESRKLPNK</sequence>
<accession>A0A9D1FKD6</accession>
<dbReference type="FunFam" id="1.10.150.570:FF:000001">
    <property type="entry name" value="tRNA uridine 5-carboxymethylaminomethyl modification enzyme MnmG"/>
    <property type="match status" value="1"/>
</dbReference>
<dbReference type="AlphaFoldDB" id="A0A9D1FKD6"/>
<dbReference type="PROSITE" id="PS01280">
    <property type="entry name" value="GIDA_1"/>
    <property type="match status" value="1"/>
</dbReference>
<dbReference type="EMBL" id="DVJQ01000061">
    <property type="protein sequence ID" value="HIS74800.1"/>
    <property type="molecule type" value="Genomic_DNA"/>
</dbReference>
<comment type="similarity">
    <text evidence="3 11">Belongs to the MnmG family.</text>
</comment>